<reference evidence="2 3" key="1">
    <citation type="submission" date="2020-03" db="EMBL/GenBank/DDBJ databases">
        <title>Draft Genome Sequence of 2-Methylisoborneol Producing Pseudanabaena yagii Strain GIHE-NHR1 Isolated from North Han River in South Korea.</title>
        <authorList>
            <person name="Jeong J."/>
        </authorList>
    </citation>
    <scope>NUCLEOTIDE SEQUENCE [LARGE SCALE GENOMIC DNA]</scope>
    <source>
        <strain evidence="2 3">GIHE-NHR1</strain>
    </source>
</reference>
<evidence type="ECO:0000313" key="2">
    <source>
        <dbReference type="EMBL" id="NMF61110.1"/>
    </source>
</evidence>
<feature type="compositionally biased region" description="Acidic residues" evidence="1">
    <location>
        <begin position="1098"/>
        <end position="1114"/>
    </location>
</feature>
<evidence type="ECO:0000313" key="3">
    <source>
        <dbReference type="Proteomes" id="UP000738376"/>
    </source>
</evidence>
<organism evidence="2 3">
    <name type="scientific">Pseudanabaena yagii GIHE-NHR1</name>
    <dbReference type="NCBI Taxonomy" id="2722753"/>
    <lineage>
        <taxon>Bacteria</taxon>
        <taxon>Bacillati</taxon>
        <taxon>Cyanobacteriota</taxon>
        <taxon>Cyanophyceae</taxon>
        <taxon>Pseudanabaenales</taxon>
        <taxon>Pseudanabaenaceae</taxon>
        <taxon>Pseudanabaena</taxon>
        <taxon>Pseudanabaena yagii</taxon>
    </lineage>
</organism>
<dbReference type="InterPro" id="IPR017589">
    <property type="entry name" value="CRISPR-assoc_prot_Cas10d/Csc3"/>
</dbReference>
<feature type="region of interest" description="Disordered" evidence="1">
    <location>
        <begin position="1"/>
        <end position="34"/>
    </location>
</feature>
<comment type="caution">
    <text evidence="2">The sequence shown here is derived from an EMBL/GenBank/DDBJ whole genome shotgun (WGS) entry which is preliminary data.</text>
</comment>
<protein>
    <submittedName>
        <fullName evidence="2">Type I-D CRISPR-associated protein Cas10d/Csc3</fullName>
    </submittedName>
</protein>
<evidence type="ECO:0000256" key="1">
    <source>
        <dbReference type="SAM" id="MobiDB-lite"/>
    </source>
</evidence>
<proteinExistence type="predicted"/>
<keyword evidence="3" id="KW-1185">Reference proteome</keyword>
<accession>A0ABX1M1N4</accession>
<dbReference type="NCBIfam" id="TIGR03174">
    <property type="entry name" value="cas_Csc3"/>
    <property type="match status" value="1"/>
</dbReference>
<feature type="region of interest" description="Disordered" evidence="1">
    <location>
        <begin position="1089"/>
        <end position="1114"/>
    </location>
</feature>
<dbReference type="RefSeq" id="WP_169366059.1">
    <property type="nucleotide sequence ID" value="NZ_JAAVJL010000006.1"/>
</dbReference>
<gene>
    <name evidence="2" type="primary">cas10d</name>
    <name evidence="2" type="ORF">HC246_24575</name>
</gene>
<dbReference type="EMBL" id="JAAVJL010000006">
    <property type="protein sequence ID" value="NMF61110.1"/>
    <property type="molecule type" value="Genomic_DNA"/>
</dbReference>
<sequence>MNEQQLSIFDDDLPTESIDFGSTEDTGQDKQPDRPELLTIRLFKEAIKNAEGNKDDRILEKFANHVLPKLISQLAGTTAKGGDFFEKLDARRKAANQDLVRRDNAADQSLVSHLLNGLFPTYRIIKRLLDKELQTNVIKRYCEDLQISIYIASYLLHDYEKFPDYITWLTNGDLEGRFKNRDWDNDSPDKMDAPDFGRAYIAAKIEDLGIDQLLGDNWQNYIDDIIWISSNAGDKWDADLGLKARGLKPLNNEELDDKVRSILVNLVKLSDRFASVIKHPSDIQKGSIFEIIHSLSNGQLKFTYHSLSDNRGVLTNILNNALMDAHPKDDYTPLLFLPDGVVYLAKSTATEINTDQIPDQVIAKIRSLCAGQLKRRQTGFGRDGKGFKFADYYWLFFDSVQLMQVSVSAASKLIPITKVSSAKKRGDSLAKAQAAGELPDNLDLDFPDNPLIDRLAEFGDTLCRGIWREWCDRANNWQKQQPKTERKALPELDLTEKLAEVLDLANEMPIVKAIQSLKKTGGVPLDWYYLAAQYLRKHPDLDDNGSRQIMEVLTIHAAKLIRPIYEEFTFPDGWDDLRTYVSRSISLPSGAVIAPQPDSFLVEMGRYKAAKVVGRGRENVCAMSSSAYTVSEQMESATLFAPQVYSNRQILFNAQAAKRQICSIWSIEIMLRQILMNQTNSTGGDFEGRKYRYLYLYPTYFFTPETNKFLQKAYSWIARTQFNVDIRKHLISEDQVAKFEIANYQSIDSLLITENLKPENDRTFKMLGYPDDQPLTFFFLALPPSRDATDTESWVMPSWLAMALPLILDVKTVVSESPVPPFISGADFEETALLDGEHQAIRSLIKRDRIRLDAIIPKETAERKFSPLNALSAAYCIHLEANRKKDGDPDWGKLSALARDLETSPLFVFHYLNVWLRKQDRDTAPIQKVKLYLDLYYYLDPEGKDVNQLRKLTQLYRAFYRAKSQYAKANAVLKPIDEAADVIIKINTALANDTESLTDIVSARLAKLMTNVRRRAAEGKPTLAFVDGKWTPALNSEQERQAIYEFSLFFVKEIFEGTFKGDRARLAGTQLNLIRDTCDYLYRLEDDRERQERKVDEPSEIPEILEEDNDQSNL</sequence>
<dbReference type="Proteomes" id="UP000738376">
    <property type="component" value="Unassembled WGS sequence"/>
</dbReference>
<name>A0ABX1M1N4_9CYAN</name>